<evidence type="ECO:0000256" key="4">
    <source>
        <dbReference type="ARBA" id="ARBA00022840"/>
    </source>
</evidence>
<feature type="domain" description="PAS" evidence="5">
    <location>
        <begin position="543"/>
        <end position="613"/>
    </location>
</feature>
<reference evidence="7 8" key="2">
    <citation type="journal article" date="2008" name="Nature">
        <title>The Phaeodactylum genome reveals the evolutionary history of diatom genomes.</title>
        <authorList>
            <person name="Bowler C."/>
            <person name="Allen A.E."/>
            <person name="Badger J.H."/>
            <person name="Grimwood J."/>
            <person name="Jabbari K."/>
            <person name="Kuo A."/>
            <person name="Maheswari U."/>
            <person name="Martens C."/>
            <person name="Maumus F."/>
            <person name="Otillar R.P."/>
            <person name="Rayko E."/>
            <person name="Salamov A."/>
            <person name="Vandepoele K."/>
            <person name="Beszteri B."/>
            <person name="Gruber A."/>
            <person name="Heijde M."/>
            <person name="Katinka M."/>
            <person name="Mock T."/>
            <person name="Valentin K."/>
            <person name="Verret F."/>
            <person name="Berges J.A."/>
            <person name="Brownlee C."/>
            <person name="Cadoret J.P."/>
            <person name="Chiovitti A."/>
            <person name="Choi C.J."/>
            <person name="Coesel S."/>
            <person name="De Martino A."/>
            <person name="Detter J.C."/>
            <person name="Durkin C."/>
            <person name="Falciatore A."/>
            <person name="Fournet J."/>
            <person name="Haruta M."/>
            <person name="Huysman M.J."/>
            <person name="Jenkins B.D."/>
            <person name="Jiroutova K."/>
            <person name="Jorgensen R.E."/>
            <person name="Joubert Y."/>
            <person name="Kaplan A."/>
            <person name="Kroger N."/>
            <person name="Kroth P.G."/>
            <person name="La Roche J."/>
            <person name="Lindquist E."/>
            <person name="Lommer M."/>
            <person name="Martin-Jezequel V."/>
            <person name="Lopez P.J."/>
            <person name="Lucas S."/>
            <person name="Mangogna M."/>
            <person name="McGinnis K."/>
            <person name="Medlin L.K."/>
            <person name="Montsant A."/>
            <person name="Oudot-Le Secq M.P."/>
            <person name="Napoli C."/>
            <person name="Obornik M."/>
            <person name="Parker M.S."/>
            <person name="Petit J.L."/>
            <person name="Porcel B.M."/>
            <person name="Poulsen N."/>
            <person name="Robison M."/>
            <person name="Rychlewski L."/>
            <person name="Rynearson T.A."/>
            <person name="Schmutz J."/>
            <person name="Shapiro H."/>
            <person name="Siaut M."/>
            <person name="Stanley M."/>
            <person name="Sussman M.R."/>
            <person name="Taylor A.R."/>
            <person name="Vardi A."/>
            <person name="von Dassow P."/>
            <person name="Vyverman W."/>
            <person name="Willis A."/>
            <person name="Wyrwicz L.S."/>
            <person name="Rokhsar D.S."/>
            <person name="Weissenbach J."/>
            <person name="Armbrust E.V."/>
            <person name="Green B.R."/>
            <person name="Van de Peer Y."/>
            <person name="Grigoriev I.V."/>
        </authorList>
    </citation>
    <scope>NUCLEOTIDE SEQUENCE [LARGE SCALE GENOMIC DNA]</scope>
    <source>
        <strain evidence="7 8">CCMP1335</strain>
    </source>
</reference>
<dbReference type="OMA" id="VIMMRGH"/>
<accession>B8C7Y5</accession>
<dbReference type="PaxDb" id="35128-Thaps263504"/>
<dbReference type="GO" id="GO:0016301">
    <property type="term" value="F:kinase activity"/>
    <property type="evidence" value="ECO:0007669"/>
    <property type="project" value="UniProtKB-KW"/>
</dbReference>
<dbReference type="RefSeq" id="XP_002292215.1">
    <property type="nucleotide sequence ID" value="XM_002292179.1"/>
</dbReference>
<evidence type="ECO:0000313" key="7">
    <source>
        <dbReference type="EMBL" id="EED90190.1"/>
    </source>
</evidence>
<evidence type="ECO:0000259" key="6">
    <source>
        <dbReference type="PROSITE" id="PS50113"/>
    </source>
</evidence>
<dbReference type="Pfam" id="PF13426">
    <property type="entry name" value="PAS_9"/>
    <property type="match status" value="1"/>
</dbReference>
<dbReference type="InterPro" id="IPR052994">
    <property type="entry name" value="Tiny_macrocysts_regulators"/>
</dbReference>
<dbReference type="GO" id="GO:0006355">
    <property type="term" value="P:regulation of DNA-templated transcription"/>
    <property type="evidence" value="ECO:0007669"/>
    <property type="project" value="InterPro"/>
</dbReference>
<dbReference type="Gene3D" id="3.30.450.20">
    <property type="entry name" value="PAS domain"/>
    <property type="match status" value="4"/>
</dbReference>
<feature type="domain" description="PAS" evidence="5">
    <location>
        <begin position="402"/>
        <end position="455"/>
    </location>
</feature>
<dbReference type="HOGENOM" id="CLU_437783_0_0_1"/>
<protein>
    <submittedName>
        <fullName evidence="7">Pas-domain protein</fullName>
    </submittedName>
</protein>
<keyword evidence="2" id="KW-0547">Nucleotide-binding</keyword>
<keyword evidence="1" id="KW-0808">Transferase</keyword>
<feature type="domain" description="PAS" evidence="5">
    <location>
        <begin position="146"/>
        <end position="192"/>
    </location>
</feature>
<dbReference type="KEGG" id="tps:THAPSDRAFT_263504"/>
<dbReference type="EMBL" id="CM000645">
    <property type="protein sequence ID" value="EED90190.1"/>
    <property type="molecule type" value="Genomic_DNA"/>
</dbReference>
<dbReference type="GO" id="GO:0005524">
    <property type="term" value="F:ATP binding"/>
    <property type="evidence" value="ECO:0007669"/>
    <property type="project" value="UniProtKB-KW"/>
</dbReference>
<dbReference type="InterPro" id="IPR035965">
    <property type="entry name" value="PAS-like_dom_sf"/>
</dbReference>
<reference evidence="7 8" key="1">
    <citation type="journal article" date="2004" name="Science">
        <title>The genome of the diatom Thalassiosira pseudonana: ecology, evolution, and metabolism.</title>
        <authorList>
            <person name="Armbrust E.V."/>
            <person name="Berges J.A."/>
            <person name="Bowler C."/>
            <person name="Green B.R."/>
            <person name="Martinez D."/>
            <person name="Putnam N.H."/>
            <person name="Zhou S."/>
            <person name="Allen A.E."/>
            <person name="Apt K.E."/>
            <person name="Bechner M."/>
            <person name="Brzezinski M.A."/>
            <person name="Chaal B.K."/>
            <person name="Chiovitti A."/>
            <person name="Davis A.K."/>
            <person name="Demarest M.S."/>
            <person name="Detter J.C."/>
            <person name="Glavina T."/>
            <person name="Goodstein D."/>
            <person name="Hadi M.Z."/>
            <person name="Hellsten U."/>
            <person name="Hildebrand M."/>
            <person name="Jenkins B.D."/>
            <person name="Jurka J."/>
            <person name="Kapitonov V.V."/>
            <person name="Kroger N."/>
            <person name="Lau W.W."/>
            <person name="Lane T.W."/>
            <person name="Larimer F.W."/>
            <person name="Lippmeier J.C."/>
            <person name="Lucas S."/>
            <person name="Medina M."/>
            <person name="Montsant A."/>
            <person name="Obornik M."/>
            <person name="Parker M.S."/>
            <person name="Palenik B."/>
            <person name="Pazour G.J."/>
            <person name="Richardson P.M."/>
            <person name="Rynearson T.A."/>
            <person name="Saito M.A."/>
            <person name="Schwartz D.C."/>
            <person name="Thamatrakoln K."/>
            <person name="Valentin K."/>
            <person name="Vardi A."/>
            <person name="Wilkerson F.P."/>
            <person name="Rokhsar D.S."/>
        </authorList>
    </citation>
    <scope>NUCLEOTIDE SEQUENCE [LARGE SCALE GENOMIC DNA]</scope>
    <source>
        <strain evidence="7 8">CCMP1335</strain>
    </source>
</reference>
<dbReference type="InParanoid" id="B8C7Y5"/>
<dbReference type="FunFam" id="3.30.450.20:FF:000060">
    <property type="entry name" value="Sensor protein FixL"/>
    <property type="match status" value="1"/>
</dbReference>
<dbReference type="PANTHER" id="PTHR31600">
    <property type="entry name" value="TINY MACROCYSTS PROTEIN B-RELATED"/>
    <property type="match status" value="1"/>
</dbReference>
<gene>
    <name evidence="7" type="ORF">THAPSDRAFT_263504</name>
</gene>
<dbReference type="NCBIfam" id="TIGR00229">
    <property type="entry name" value="sensory_box"/>
    <property type="match status" value="4"/>
</dbReference>
<dbReference type="InterPro" id="IPR000700">
    <property type="entry name" value="PAS-assoc_C"/>
</dbReference>
<feature type="domain" description="PAC" evidence="6">
    <location>
        <begin position="223"/>
        <end position="274"/>
    </location>
</feature>
<dbReference type="SUPFAM" id="SSF55785">
    <property type="entry name" value="PYP-like sensor domain (PAS domain)"/>
    <property type="match status" value="4"/>
</dbReference>
<dbReference type="SMART" id="SM00091">
    <property type="entry name" value="PAS"/>
    <property type="match status" value="5"/>
</dbReference>
<dbReference type="PROSITE" id="PS50112">
    <property type="entry name" value="PAS"/>
    <property type="match status" value="4"/>
</dbReference>
<name>B8C7Y5_THAPS</name>
<proteinExistence type="predicted"/>
<feature type="non-terminal residue" evidence="7">
    <location>
        <position position="625"/>
    </location>
</feature>
<dbReference type="GeneID" id="7449293"/>
<dbReference type="CDD" id="cd00130">
    <property type="entry name" value="PAS"/>
    <property type="match status" value="3"/>
</dbReference>
<dbReference type="InterPro" id="IPR000014">
    <property type="entry name" value="PAS"/>
</dbReference>
<keyword evidence="4" id="KW-0067">ATP-binding</keyword>
<keyword evidence="3" id="KW-0418">Kinase</keyword>
<dbReference type="Proteomes" id="UP000001449">
    <property type="component" value="Chromosome 9"/>
</dbReference>
<dbReference type="Pfam" id="PF00989">
    <property type="entry name" value="PAS"/>
    <property type="match status" value="3"/>
</dbReference>
<dbReference type="PROSITE" id="PS50113">
    <property type="entry name" value="PAC"/>
    <property type="match status" value="1"/>
</dbReference>
<organism evidence="7 8">
    <name type="scientific">Thalassiosira pseudonana</name>
    <name type="common">Marine diatom</name>
    <name type="synonym">Cyclotella nana</name>
    <dbReference type="NCBI Taxonomy" id="35128"/>
    <lineage>
        <taxon>Eukaryota</taxon>
        <taxon>Sar</taxon>
        <taxon>Stramenopiles</taxon>
        <taxon>Ochrophyta</taxon>
        <taxon>Bacillariophyta</taxon>
        <taxon>Coscinodiscophyceae</taxon>
        <taxon>Thalassiosirophycidae</taxon>
        <taxon>Thalassiosirales</taxon>
        <taxon>Thalassiosiraceae</taxon>
        <taxon>Thalassiosira</taxon>
    </lineage>
</organism>
<evidence type="ECO:0000256" key="1">
    <source>
        <dbReference type="ARBA" id="ARBA00022679"/>
    </source>
</evidence>
<dbReference type="InterPro" id="IPR013767">
    <property type="entry name" value="PAS_fold"/>
</dbReference>
<evidence type="ECO:0000259" key="5">
    <source>
        <dbReference type="PROSITE" id="PS50112"/>
    </source>
</evidence>
<feature type="domain" description="PAS" evidence="5">
    <location>
        <begin position="289"/>
        <end position="359"/>
    </location>
</feature>
<evidence type="ECO:0000313" key="8">
    <source>
        <dbReference type="Proteomes" id="UP000001449"/>
    </source>
</evidence>
<dbReference type="eggNOG" id="ENOG502S7Y1">
    <property type="taxonomic scope" value="Eukaryota"/>
</dbReference>
<evidence type="ECO:0000256" key="2">
    <source>
        <dbReference type="ARBA" id="ARBA00022741"/>
    </source>
</evidence>
<dbReference type="AlphaFoldDB" id="B8C7Y5"/>
<sequence length="625" mass="70344">MLVASSLGTHQALNRCTCTMSTPVSLSPEVAVTRLIATQDAIIRASGQSLLMVDRSGQVSSASEGVPQLFGYEHGHSLIGLNVDVLMHEVGSSDFYLDNFNQRVVQGVQMDGGKIDFEVGLSGVEGTNTVVIMLKKVKRRSSSFETRRRYSKILDAAFDPMVCTSQEGIIFEVNQAAVDQFGWTRDELIGQNVSLIVGGCHRERHDSYMEQSGTTGEKLMIGKQREIQARGKDGTEFVAELGLSEIDDEDGEKFFCGFIRNLTKQKTYERRISEQTRVDVRKTRELKDYQSTILGILDASFHALFVMNDKCVIQMVNHKSCELFGWTKEEFVGRNIAMIMTKDVASNHDQYVQNYLQTGIRKMIGTQREVNGLAETKDSGLICGFIRDLTSEKAAEADVIEKQKLTSRIIDASFDALFVINQRGIIQMTNNKSAEVFGWTQDEFLDQNISMIMPKGHSNNHDRYLATYMATRTKRLMGTERELEARCKDGSSFPCILGLTELQSDNAEDNLYCGFIRSIAQTKQFERRISDQERESSQAILQQQSTILGILDASFHALFVMNNECIIQMVNSKSVEVFGWTREEFVGQNISMIMTKDVAVHHDQYVKNYLQTGVKVRHRPSCIPI</sequence>
<keyword evidence="8" id="KW-1185">Reference proteome</keyword>
<evidence type="ECO:0000256" key="3">
    <source>
        <dbReference type="ARBA" id="ARBA00022777"/>
    </source>
</evidence>
<dbReference type="PANTHER" id="PTHR31600:SF2">
    <property type="entry name" value="GAMETE ENRICHED GENE 10 PROTEIN-RELATED"/>
    <property type="match status" value="1"/>
</dbReference>